<keyword evidence="1" id="KW-1133">Transmembrane helix</keyword>
<keyword evidence="1" id="KW-0812">Transmembrane</keyword>
<accession>A0ABW9VUZ6</accession>
<organism evidence="2 3">
    <name type="scientific">Duganella levis</name>
    <dbReference type="NCBI Taxonomy" id="2692169"/>
    <lineage>
        <taxon>Bacteria</taxon>
        <taxon>Pseudomonadati</taxon>
        <taxon>Pseudomonadota</taxon>
        <taxon>Betaproteobacteria</taxon>
        <taxon>Burkholderiales</taxon>
        <taxon>Oxalobacteraceae</taxon>
        <taxon>Telluria group</taxon>
        <taxon>Duganella</taxon>
    </lineage>
</organism>
<protein>
    <recommendedName>
        <fullName evidence="4">Zinc ribbon domain-containing protein</fullName>
    </recommendedName>
</protein>
<gene>
    <name evidence="2" type="ORF">GTP69_03495</name>
</gene>
<dbReference type="Proteomes" id="UP000642144">
    <property type="component" value="Unassembled WGS sequence"/>
</dbReference>
<keyword evidence="1" id="KW-0472">Membrane</keyword>
<evidence type="ECO:0000313" key="2">
    <source>
        <dbReference type="EMBL" id="MYN25463.1"/>
    </source>
</evidence>
<reference evidence="2 3" key="1">
    <citation type="submission" date="2019-12" db="EMBL/GenBank/DDBJ databases">
        <title>Novel species isolated from a subtropical stream in China.</title>
        <authorList>
            <person name="Lu H."/>
        </authorList>
    </citation>
    <scope>NUCLEOTIDE SEQUENCE [LARGE SCALE GENOMIC DNA]</scope>
    <source>
        <strain evidence="2 3">CY42W</strain>
    </source>
</reference>
<dbReference type="RefSeq" id="WP_161053583.1">
    <property type="nucleotide sequence ID" value="NZ_WWCT01000002.1"/>
</dbReference>
<dbReference type="EMBL" id="WWCT01000002">
    <property type="protein sequence ID" value="MYN25463.1"/>
    <property type="molecule type" value="Genomic_DNA"/>
</dbReference>
<evidence type="ECO:0000313" key="3">
    <source>
        <dbReference type="Proteomes" id="UP000642144"/>
    </source>
</evidence>
<name>A0ABW9VUZ6_9BURK</name>
<proteinExistence type="predicted"/>
<evidence type="ECO:0000256" key="1">
    <source>
        <dbReference type="SAM" id="Phobius"/>
    </source>
</evidence>
<evidence type="ECO:0008006" key="4">
    <source>
        <dbReference type="Google" id="ProtNLM"/>
    </source>
</evidence>
<feature type="transmembrane region" description="Helical" evidence="1">
    <location>
        <begin position="35"/>
        <end position="54"/>
    </location>
</feature>
<keyword evidence="3" id="KW-1185">Reference proteome</keyword>
<sequence>MALQACHECGAQISSEAKTCPQCVAPKNKTNTASVTIGGIFTIGIIWFYFGGGLENQAGKDMGKIRVQVARDMVDQYNIAKASGTPIDICVHAGTVSASFLRAKDDYNYALWKRTEARDCDAAGMPNQ</sequence>
<comment type="caution">
    <text evidence="2">The sequence shown here is derived from an EMBL/GenBank/DDBJ whole genome shotgun (WGS) entry which is preliminary data.</text>
</comment>